<organism evidence="1 2">
    <name type="scientific">Oesophagostomum dentatum</name>
    <name type="common">Nodular worm</name>
    <dbReference type="NCBI Taxonomy" id="61180"/>
    <lineage>
        <taxon>Eukaryota</taxon>
        <taxon>Metazoa</taxon>
        <taxon>Ecdysozoa</taxon>
        <taxon>Nematoda</taxon>
        <taxon>Chromadorea</taxon>
        <taxon>Rhabditida</taxon>
        <taxon>Rhabditina</taxon>
        <taxon>Rhabditomorpha</taxon>
        <taxon>Strongyloidea</taxon>
        <taxon>Strongylidae</taxon>
        <taxon>Oesophagostomum</taxon>
    </lineage>
</organism>
<sequence>MGNQLYHLITGYGIARTLNRTHYFSIRHNCMPPVVEYLRQLTNIFPRLHSTFVISPYEAEEAIVEFSASCCDYVNPLRLSNRNEDYLLLNMTFGQHPKYFEDYLADVRSILEFSDETIAQGSELLKGWKM</sequence>
<protein>
    <submittedName>
        <fullName evidence="1">Uncharacterized protein</fullName>
    </submittedName>
</protein>
<proteinExistence type="predicted"/>
<dbReference type="PANTHER" id="PTHR22898">
    <property type="entry name" value="UNCHARACTERIZED GLYCOSOL TRANSFERASE-RELATED"/>
    <property type="match status" value="1"/>
</dbReference>
<dbReference type="EMBL" id="KN554466">
    <property type="protein sequence ID" value="KHJ89263.1"/>
    <property type="molecule type" value="Genomic_DNA"/>
</dbReference>
<dbReference type="AlphaFoldDB" id="A0A0B1SVD6"/>
<reference evidence="1 2" key="1">
    <citation type="submission" date="2014-03" db="EMBL/GenBank/DDBJ databases">
        <title>Draft genome of the hookworm Oesophagostomum dentatum.</title>
        <authorList>
            <person name="Mitreva M."/>
        </authorList>
    </citation>
    <scope>NUCLEOTIDE SEQUENCE [LARGE SCALE GENOMIC DNA]</scope>
    <source>
        <strain evidence="1 2">OD-Hann</strain>
    </source>
</reference>
<dbReference type="Proteomes" id="UP000053660">
    <property type="component" value="Unassembled WGS sequence"/>
</dbReference>
<evidence type="ECO:0000313" key="1">
    <source>
        <dbReference type="EMBL" id="KHJ89263.1"/>
    </source>
</evidence>
<dbReference type="OrthoDB" id="5815225at2759"/>
<gene>
    <name evidence="1" type="ORF">OESDEN_10916</name>
</gene>
<accession>A0A0B1SVD6</accession>
<dbReference type="InterPro" id="IPR052501">
    <property type="entry name" value="Alpha-1-2_FucT"/>
</dbReference>
<evidence type="ECO:0000313" key="2">
    <source>
        <dbReference type="Proteomes" id="UP000053660"/>
    </source>
</evidence>
<keyword evidence="2" id="KW-1185">Reference proteome</keyword>
<dbReference type="PANTHER" id="PTHR22898:SF3">
    <property type="entry name" value="ALPHA-1,2-FUCOSYLTRANSFERASE-RELATED"/>
    <property type="match status" value="1"/>
</dbReference>
<name>A0A0B1SVD6_OESDE</name>